<evidence type="ECO:0000313" key="2">
    <source>
        <dbReference type="Proteomes" id="UP000823775"/>
    </source>
</evidence>
<name>A0ABS8V304_DATST</name>
<reference evidence="1 2" key="1">
    <citation type="journal article" date="2021" name="BMC Genomics">
        <title>Datura genome reveals duplications of psychoactive alkaloid biosynthetic genes and high mutation rate following tissue culture.</title>
        <authorList>
            <person name="Rajewski A."/>
            <person name="Carter-House D."/>
            <person name="Stajich J."/>
            <person name="Litt A."/>
        </authorList>
    </citation>
    <scope>NUCLEOTIDE SEQUENCE [LARGE SCALE GENOMIC DNA]</scope>
    <source>
        <strain evidence="1">AR-01</strain>
    </source>
</reference>
<dbReference type="Proteomes" id="UP000823775">
    <property type="component" value="Unassembled WGS sequence"/>
</dbReference>
<accession>A0ABS8V304</accession>
<evidence type="ECO:0000313" key="1">
    <source>
        <dbReference type="EMBL" id="MCD9640628.1"/>
    </source>
</evidence>
<comment type="caution">
    <text evidence="1">The sequence shown here is derived from an EMBL/GenBank/DDBJ whole genome shotgun (WGS) entry which is preliminary data.</text>
</comment>
<sequence>MDNFFRELLMVRTSTTGLLGRSFAIIKKKLAEFLIAKYCARKCSVIKYGALETVRPGNICYGLEKNNSWINNSNMIEKLKSVIRCIPVHWNRPSKVKTGGSFLQENEKAGIEGVLRNEYGDCIFAFSVFDQARSNNEAEAMTVKIGVE</sequence>
<keyword evidence="2" id="KW-1185">Reference proteome</keyword>
<dbReference type="EMBL" id="JACEIK010003162">
    <property type="protein sequence ID" value="MCD9640628.1"/>
    <property type="molecule type" value="Genomic_DNA"/>
</dbReference>
<protein>
    <submittedName>
        <fullName evidence="1">Uncharacterized protein</fullName>
    </submittedName>
</protein>
<gene>
    <name evidence="1" type="ORF">HAX54_026034</name>
</gene>
<proteinExistence type="predicted"/>
<organism evidence="1 2">
    <name type="scientific">Datura stramonium</name>
    <name type="common">Jimsonweed</name>
    <name type="synonym">Common thornapple</name>
    <dbReference type="NCBI Taxonomy" id="4076"/>
    <lineage>
        <taxon>Eukaryota</taxon>
        <taxon>Viridiplantae</taxon>
        <taxon>Streptophyta</taxon>
        <taxon>Embryophyta</taxon>
        <taxon>Tracheophyta</taxon>
        <taxon>Spermatophyta</taxon>
        <taxon>Magnoliopsida</taxon>
        <taxon>eudicotyledons</taxon>
        <taxon>Gunneridae</taxon>
        <taxon>Pentapetalae</taxon>
        <taxon>asterids</taxon>
        <taxon>lamiids</taxon>
        <taxon>Solanales</taxon>
        <taxon>Solanaceae</taxon>
        <taxon>Solanoideae</taxon>
        <taxon>Datureae</taxon>
        <taxon>Datura</taxon>
    </lineage>
</organism>